<name>A0ABX8RBQ6_9CLOT</name>
<keyword evidence="1" id="KW-0812">Transmembrane</keyword>
<feature type="transmembrane region" description="Helical" evidence="1">
    <location>
        <begin position="175"/>
        <end position="197"/>
    </location>
</feature>
<sequence>MTVFLKLLRMAFLTLSNIILNPIFWIAIFLVYIQYRRINKMRIQILGKNNQSARTMTMRSTIAGIIGGIAGTIVMRFIGITIHIKDFYYVLPLAIVLMLINIRYICFSYSGGLLCLFSLAFGFLHLDVSGMMAIVAVLHLIESILIYFDGYKDALPIFLKDKKYGVIGGFYLQRFWPIPFIVPFPMQMATVVAALGYGDISLGNVPKDKCKVSAKRLLLYSTILLLLSILSTKIYIFKWIAAIFSPVGHEYLIIYGQKEEKRKTPLFRRHSRGVTVLDVNKDGVGERMGIKRGDVIVRMNSYWINHQEELEAILKENPQYIWMQVIDKGGKINTFTYKDYQRGINSLDIVIVPIDIQFVFDIQNTSCILKKITNGIKNKFSKKKNM</sequence>
<feature type="transmembrane region" description="Helical" evidence="1">
    <location>
        <begin position="12"/>
        <end position="35"/>
    </location>
</feature>
<organism evidence="2 3">
    <name type="scientific">Crassaminicella indica</name>
    <dbReference type="NCBI Taxonomy" id="2855394"/>
    <lineage>
        <taxon>Bacteria</taxon>
        <taxon>Bacillati</taxon>
        <taxon>Bacillota</taxon>
        <taxon>Clostridia</taxon>
        <taxon>Eubacteriales</taxon>
        <taxon>Clostridiaceae</taxon>
        <taxon>Crassaminicella</taxon>
    </lineage>
</organism>
<dbReference type="Proteomes" id="UP000886818">
    <property type="component" value="Chromosome"/>
</dbReference>
<accession>A0ABX8RBQ6</accession>
<protein>
    <submittedName>
        <fullName evidence="2">PDZ domain-containing protein</fullName>
    </submittedName>
</protein>
<gene>
    <name evidence="2" type="ORF">KVH43_01580</name>
</gene>
<proteinExistence type="predicted"/>
<evidence type="ECO:0000256" key="1">
    <source>
        <dbReference type="SAM" id="Phobius"/>
    </source>
</evidence>
<keyword evidence="1" id="KW-0472">Membrane</keyword>
<feature type="transmembrane region" description="Helical" evidence="1">
    <location>
        <begin position="217"/>
        <end position="237"/>
    </location>
</feature>
<feature type="transmembrane region" description="Helical" evidence="1">
    <location>
        <begin position="56"/>
        <end position="75"/>
    </location>
</feature>
<evidence type="ECO:0000313" key="3">
    <source>
        <dbReference type="Proteomes" id="UP000886818"/>
    </source>
</evidence>
<keyword evidence="3" id="KW-1185">Reference proteome</keyword>
<feature type="transmembrane region" description="Helical" evidence="1">
    <location>
        <begin position="113"/>
        <end position="141"/>
    </location>
</feature>
<keyword evidence="1" id="KW-1133">Transmembrane helix</keyword>
<dbReference type="RefSeq" id="WP_218283188.1">
    <property type="nucleotide sequence ID" value="NZ_CP078093.1"/>
</dbReference>
<dbReference type="EMBL" id="CP078093">
    <property type="protein sequence ID" value="QXM06492.1"/>
    <property type="molecule type" value="Genomic_DNA"/>
</dbReference>
<evidence type="ECO:0000313" key="2">
    <source>
        <dbReference type="EMBL" id="QXM06492.1"/>
    </source>
</evidence>
<reference evidence="2" key="1">
    <citation type="submission" date="2021-07" db="EMBL/GenBank/DDBJ databases">
        <title>Complete genome sequence of Crassaminicella sp. 143-21, isolated from a deep-sea hydrothermal vent.</title>
        <authorList>
            <person name="Li X."/>
        </authorList>
    </citation>
    <scope>NUCLEOTIDE SEQUENCE</scope>
    <source>
        <strain evidence="2">143-21</strain>
    </source>
</reference>